<dbReference type="Pfam" id="PF00072">
    <property type="entry name" value="Response_reg"/>
    <property type="match status" value="1"/>
</dbReference>
<feature type="domain" description="Response regulatory" evidence="4">
    <location>
        <begin position="12"/>
        <end position="128"/>
    </location>
</feature>
<evidence type="ECO:0000313" key="5">
    <source>
        <dbReference type="EMBL" id="AYD89428.1"/>
    </source>
</evidence>
<accession>A0ABM6Z2D3</accession>
<dbReference type="Gene3D" id="1.10.10.10">
    <property type="entry name" value="Winged helix-like DNA-binding domain superfamily/Winged helix DNA-binding domain"/>
    <property type="match status" value="1"/>
</dbReference>
<protein>
    <submittedName>
        <fullName evidence="5">DNA-binding response regulator</fullName>
    </submittedName>
</protein>
<organism evidence="5 6">
    <name type="scientific">Actinomyces lilanjuaniae</name>
    <dbReference type="NCBI Taxonomy" id="2321394"/>
    <lineage>
        <taxon>Bacteria</taxon>
        <taxon>Bacillati</taxon>
        <taxon>Actinomycetota</taxon>
        <taxon>Actinomycetes</taxon>
        <taxon>Actinomycetales</taxon>
        <taxon>Actinomycetaceae</taxon>
        <taxon>Actinomyces</taxon>
    </lineage>
</organism>
<dbReference type="SUPFAM" id="SSF46894">
    <property type="entry name" value="C-terminal effector domain of the bipartite response regulators"/>
    <property type="match status" value="1"/>
</dbReference>
<keyword evidence="2" id="KW-0597">Phosphoprotein</keyword>
<evidence type="ECO:0000259" key="4">
    <source>
        <dbReference type="PROSITE" id="PS50110"/>
    </source>
</evidence>
<dbReference type="EMBL" id="CP032514">
    <property type="protein sequence ID" value="AYD89428.1"/>
    <property type="molecule type" value="Genomic_DNA"/>
</dbReference>
<keyword evidence="6" id="KW-1185">Reference proteome</keyword>
<dbReference type="SUPFAM" id="SSF52172">
    <property type="entry name" value="CheY-like"/>
    <property type="match status" value="1"/>
</dbReference>
<dbReference type="SMART" id="SM00421">
    <property type="entry name" value="HTH_LUXR"/>
    <property type="match status" value="1"/>
</dbReference>
<dbReference type="Gene3D" id="3.40.50.2300">
    <property type="match status" value="1"/>
</dbReference>
<dbReference type="InterPro" id="IPR036388">
    <property type="entry name" value="WH-like_DNA-bd_sf"/>
</dbReference>
<gene>
    <name evidence="5" type="ORF">D5R93_03980</name>
</gene>
<dbReference type="InterPro" id="IPR000792">
    <property type="entry name" value="Tscrpt_reg_LuxR_C"/>
</dbReference>
<proteinExistence type="predicted"/>
<keyword evidence="1 5" id="KW-0238">DNA-binding</keyword>
<feature type="region of interest" description="Disordered" evidence="3">
    <location>
        <begin position="150"/>
        <end position="189"/>
    </location>
</feature>
<dbReference type="InterPro" id="IPR001789">
    <property type="entry name" value="Sig_transdc_resp-reg_receiver"/>
</dbReference>
<dbReference type="Proteomes" id="UP000273001">
    <property type="component" value="Chromosome"/>
</dbReference>
<dbReference type="Pfam" id="PF00196">
    <property type="entry name" value="GerE"/>
    <property type="match status" value="1"/>
</dbReference>
<feature type="compositionally biased region" description="Gly residues" evidence="3">
    <location>
        <begin position="159"/>
        <end position="186"/>
    </location>
</feature>
<dbReference type="InterPro" id="IPR011006">
    <property type="entry name" value="CheY-like_superfamily"/>
</dbReference>
<dbReference type="PROSITE" id="PS50110">
    <property type="entry name" value="RESPONSE_REGULATORY"/>
    <property type="match status" value="1"/>
</dbReference>
<evidence type="ECO:0000313" key="6">
    <source>
        <dbReference type="Proteomes" id="UP000273001"/>
    </source>
</evidence>
<evidence type="ECO:0000256" key="2">
    <source>
        <dbReference type="PROSITE-ProRule" id="PRU00169"/>
    </source>
</evidence>
<reference evidence="5 6" key="1">
    <citation type="submission" date="2018-09" db="EMBL/GenBank/DDBJ databases">
        <authorList>
            <person name="Li J."/>
        </authorList>
    </citation>
    <scope>NUCLEOTIDE SEQUENCE [LARGE SCALE GENOMIC DNA]</scope>
    <source>
        <strain evidence="5 6">2129</strain>
    </source>
</reference>
<evidence type="ECO:0000256" key="3">
    <source>
        <dbReference type="SAM" id="MobiDB-lite"/>
    </source>
</evidence>
<feature type="modified residue" description="4-aspartylphosphate" evidence="2">
    <location>
        <position position="63"/>
    </location>
</feature>
<dbReference type="RefSeq" id="WP_120203942.1">
    <property type="nucleotide sequence ID" value="NZ_CP032514.1"/>
</dbReference>
<dbReference type="SMART" id="SM00448">
    <property type="entry name" value="REC"/>
    <property type="match status" value="1"/>
</dbReference>
<dbReference type="InterPro" id="IPR016032">
    <property type="entry name" value="Sig_transdc_resp-reg_C-effctor"/>
</dbReference>
<evidence type="ECO:0000256" key="1">
    <source>
        <dbReference type="ARBA" id="ARBA00023125"/>
    </source>
</evidence>
<name>A0ABM6Z2D3_9ACTO</name>
<dbReference type="PANTHER" id="PTHR43214">
    <property type="entry name" value="TWO-COMPONENT RESPONSE REGULATOR"/>
    <property type="match status" value="1"/>
</dbReference>
<dbReference type="InterPro" id="IPR039420">
    <property type="entry name" value="WalR-like"/>
</dbReference>
<sequence>MTGGRDTARPLRVLVVGAESPSSRVLETGLGGDPRFEVVDHVSDGGQALGALSEWAVDLVLLDWDSTDLGATAVLESLQHSDNGVRAAVMTAYRSEAVLQDAVEAGVVAFVDKNMGWSPRLGDQLLRAAEGQVVLSDWPGDLLEALVQDPREREDGSDGETGGSSDTGGSDTGGHGSGDAGSGGGDVSSTATAIPSRLVPVYQGILDGLTNRGIARRTGLSEGTVRIYVSELLTLLGCQSRTEVVIHGLGRL</sequence>
<dbReference type="GO" id="GO:0003677">
    <property type="term" value="F:DNA binding"/>
    <property type="evidence" value="ECO:0007669"/>
    <property type="project" value="UniProtKB-KW"/>
</dbReference>